<evidence type="ECO:0000313" key="9">
    <source>
        <dbReference type="EMBL" id="AZF73263.1"/>
    </source>
</evidence>
<dbReference type="InterPro" id="IPR000836">
    <property type="entry name" value="PRTase_dom"/>
</dbReference>
<evidence type="ECO:0000313" key="13">
    <source>
        <dbReference type="EMBL" id="AZF83740.1"/>
    </source>
</evidence>
<dbReference type="Proteomes" id="UP000076770">
    <property type="component" value="Chromosome i"/>
</dbReference>
<evidence type="ECO:0000313" key="27">
    <source>
        <dbReference type="Proteomes" id="UP000594632"/>
    </source>
</evidence>
<dbReference type="PANTHER" id="PTHR43864">
    <property type="entry name" value="HYPOXANTHINE/GUANINE PHOSPHORIBOSYLTRANSFERASE"/>
    <property type="match status" value="1"/>
</dbReference>
<evidence type="ECO:0000313" key="6">
    <source>
        <dbReference type="EMBL" id="AKA78945.1"/>
    </source>
</evidence>
<dbReference type="Proteomes" id="UP000275843">
    <property type="component" value="Chromosome"/>
</dbReference>
<feature type="domain" description="Phosphoribosyltransferase" evidence="3">
    <location>
        <begin position="123"/>
        <end position="232"/>
    </location>
</feature>
<reference evidence="15" key="3">
    <citation type="submission" date="2016-04" db="EMBL/GenBank/DDBJ databases">
        <authorList>
            <person name="Evans L.H."/>
            <person name="Alamgir A."/>
            <person name="Owens N."/>
            <person name="Weber N.D."/>
            <person name="Virtaneva K."/>
            <person name="Barbian K."/>
            <person name="Babar A."/>
            <person name="Rosenke K."/>
        </authorList>
    </citation>
    <scope>NUCLEOTIDE SEQUENCE</scope>
    <source>
        <strain evidence="15">P1</strain>
    </source>
</reference>
<dbReference type="Gene3D" id="3.40.50.2020">
    <property type="match status" value="1"/>
</dbReference>
<dbReference type="OrthoDB" id="31493at2157"/>
<dbReference type="KEGG" id="ssol:SULB_1253"/>
<dbReference type="PATRIC" id="fig|2287.6.peg.1306"/>
<dbReference type="Proteomes" id="UP000033057">
    <property type="component" value="Chromosome"/>
</dbReference>
<dbReference type="Proteomes" id="UP000267993">
    <property type="component" value="Chromosome"/>
</dbReference>
<dbReference type="EMBL" id="CP033238">
    <property type="protein sequence ID" value="AZF75888.1"/>
    <property type="molecule type" value="Genomic_DNA"/>
</dbReference>
<reference evidence="20 21" key="4">
    <citation type="journal article" date="2018" name="Proc. Natl. Acad. Sci. U.S.A.">
        <title>Nonmutational mechanism of inheritance in the Archaeon Sulfolobus solfataricus.</title>
        <authorList>
            <person name="Payne S."/>
            <person name="McCarthy S."/>
            <person name="Johnson T."/>
            <person name="North E."/>
            <person name="Blum P."/>
        </authorList>
    </citation>
    <scope>NUCLEOTIDE SEQUENCE [LARGE SCALE GENOMIC DNA]</scope>
    <source>
        <strain evidence="8 20">SARC-H</strain>
        <strain evidence="9 24">SARC-I</strain>
        <strain evidence="11 25">SARC-N</strain>
        <strain evidence="12 26">SARC-O</strain>
        <strain evidence="13 21">SUL120</strain>
        <strain evidence="7 22">SULG</strain>
        <strain evidence="10 23">SULM</strain>
    </source>
</reference>
<dbReference type="GO" id="GO:0006166">
    <property type="term" value="P:purine ribonucleoside salvage"/>
    <property type="evidence" value="ECO:0007669"/>
    <property type="project" value="UniProtKB-KW"/>
</dbReference>
<dbReference type="Proteomes" id="UP000282269">
    <property type="component" value="Chromosome"/>
</dbReference>
<keyword evidence="1 4" id="KW-0808">Transferase</keyword>
<evidence type="ECO:0000313" key="7">
    <source>
        <dbReference type="EMBL" id="AZF68023.1"/>
    </source>
</evidence>
<dbReference type="CDD" id="cd06223">
    <property type="entry name" value="PRTases_typeI"/>
    <property type="match status" value="1"/>
</dbReference>
<dbReference type="Proteomes" id="UP000273194">
    <property type="component" value="Chromosome"/>
</dbReference>
<accession>A0A0E3K7K8</accession>
<dbReference type="EMBL" id="CP011056">
    <property type="protein sequence ID" value="AKA76253.1"/>
    <property type="molecule type" value="Genomic_DNA"/>
</dbReference>
<evidence type="ECO:0000313" key="18">
    <source>
        <dbReference type="Proteomes" id="UP000033106"/>
    </source>
</evidence>
<evidence type="ECO:0000313" key="14">
    <source>
        <dbReference type="EMBL" id="QPG50542.1"/>
    </source>
</evidence>
<evidence type="ECO:0000313" key="23">
    <source>
        <dbReference type="Proteomes" id="UP000273443"/>
    </source>
</evidence>
<dbReference type="InterPro" id="IPR029057">
    <property type="entry name" value="PRTase-like"/>
</dbReference>
<evidence type="ECO:0000313" key="11">
    <source>
        <dbReference type="EMBL" id="AZF78495.1"/>
    </source>
</evidence>
<dbReference type="EMBL" id="CP033235">
    <property type="protein sequence ID" value="AZF68023.1"/>
    <property type="molecule type" value="Genomic_DNA"/>
</dbReference>
<evidence type="ECO:0000313" key="12">
    <source>
        <dbReference type="EMBL" id="AZF81101.1"/>
    </source>
</evidence>
<evidence type="ECO:0000313" key="26">
    <source>
        <dbReference type="Proteomes" id="UP000282269"/>
    </source>
</evidence>
<organism evidence="4 17">
    <name type="scientific">Saccharolobus solfataricus</name>
    <name type="common">Sulfolobus solfataricus</name>
    <dbReference type="NCBI Taxonomy" id="2287"/>
    <lineage>
        <taxon>Archaea</taxon>
        <taxon>Thermoproteota</taxon>
        <taxon>Thermoprotei</taxon>
        <taxon>Sulfolobales</taxon>
        <taxon>Sulfolobaceae</taxon>
        <taxon>Saccharolobus</taxon>
    </lineage>
</organism>
<dbReference type="EMBL" id="CP033239">
    <property type="protein sequence ID" value="AZF78495.1"/>
    <property type="molecule type" value="Genomic_DNA"/>
</dbReference>
<evidence type="ECO:0000313" key="24">
    <source>
        <dbReference type="Proteomes" id="UP000275843"/>
    </source>
</evidence>
<dbReference type="OMA" id="TLYLPQW"/>
<dbReference type="GO" id="GO:0016757">
    <property type="term" value="F:glycosyltransferase activity"/>
    <property type="evidence" value="ECO:0007669"/>
    <property type="project" value="UniProtKB-KW"/>
</dbReference>
<dbReference type="Proteomes" id="UP000269431">
    <property type="component" value="Chromosome"/>
</dbReference>
<dbReference type="RefSeq" id="WP_009990490.1">
    <property type="nucleotide sequence ID" value="NZ_CP011055.2"/>
</dbReference>
<sequence>MEIFMLQSNQIKEKELRLRLFSVDILKELKNIYTYKELSKFFNIQESLICRYVNGRTIPSERQALEIVTRIKNKEFLYNFFIRKIRVYEDDFIDVSNLLFYPNLLKTFLELYLIKLNKVSDVTKIVGIASNGIPFATIVASILEKPLIISKKHKDSTQIQYIEENIRESNGVISTLYIRGDYISKKDKILIVDDVIRSGKTLLSLYNLIGKANASVVGALIIATNTDTWKDKFINKDINLMVLFKV</sequence>
<dbReference type="KEGG" id="ssof:SULC_1251"/>
<dbReference type="AlphaFoldDB" id="A0A0E3K7K8"/>
<reference evidence="4" key="5">
    <citation type="submission" date="2018-10" db="EMBL/GenBank/DDBJ databases">
        <authorList>
            <person name="McCarthy S."/>
            <person name="Gradnigo J."/>
            <person name="Johnson T."/>
            <person name="Payne S."/>
            <person name="Lipzen A."/>
            <person name="Schackwitz W."/>
            <person name="Martin J."/>
            <person name="Moriyama E."/>
            <person name="Blum P."/>
        </authorList>
    </citation>
    <scope>NUCLEOTIDE SEQUENCE</scope>
    <source>
        <strain evidence="4">SARC-B</strain>
        <strain evidence="5">SARC-C</strain>
        <strain evidence="6">SULA</strain>
    </source>
</reference>
<evidence type="ECO:0000313" key="5">
    <source>
        <dbReference type="EMBL" id="AKA76253.1"/>
    </source>
</evidence>
<dbReference type="EMBL" id="CP033237">
    <property type="protein sequence ID" value="AZF73263.1"/>
    <property type="molecule type" value="Genomic_DNA"/>
</dbReference>
<dbReference type="GeneID" id="44129204"/>
<evidence type="ECO:0000313" key="16">
    <source>
        <dbReference type="Proteomes" id="UP000033057"/>
    </source>
</evidence>
<reference evidence="16 17" key="1">
    <citation type="journal article" date="2015" name="Genome Announc.">
        <title>Complete Genome Sequence of Sulfolobus solfataricus Strain 98/2 and Evolved Derivatives.</title>
        <authorList>
            <person name="McCarthy S."/>
            <person name="Gradnigo J."/>
            <person name="Johnson T."/>
            <person name="Payne S."/>
            <person name="Lipzen A."/>
            <person name="Martin J."/>
            <person name="Schackwitz W."/>
            <person name="Moriyama E."/>
            <person name="Blum P."/>
        </authorList>
    </citation>
    <scope>NUCLEOTIDE SEQUENCE [LARGE SCALE GENOMIC DNA]</scope>
    <source>
        <strain evidence="16">98/2 SULC</strain>
        <strain evidence="4">SARC-B</strain>
        <strain evidence="5">SARC-C</strain>
        <strain evidence="6 18">SULA</strain>
        <strain evidence="17">SULB</strain>
    </source>
</reference>
<dbReference type="EMBL" id="CP033240">
    <property type="protein sequence ID" value="AZF81101.1"/>
    <property type="molecule type" value="Genomic_DNA"/>
</dbReference>
<reference evidence="19" key="2">
    <citation type="submission" date="2016-04" db="EMBL/GenBank/DDBJ databases">
        <authorList>
            <person name="Shah S.A."/>
            <person name="Garrett R.A."/>
        </authorList>
    </citation>
    <scope>NUCLEOTIDE SEQUENCE [LARGE SCALE GENOMIC DNA]</scope>
    <source>
        <strain evidence="19">ATCC 35091 / DSM 1616 / JCM 8930 / NBRC 15331 / P1</strain>
    </source>
</reference>
<dbReference type="EMBL" id="CP033236">
    <property type="protein sequence ID" value="AZF70643.1"/>
    <property type="molecule type" value="Genomic_DNA"/>
</dbReference>
<evidence type="ECO:0000313" key="22">
    <source>
        <dbReference type="Proteomes" id="UP000273194"/>
    </source>
</evidence>
<dbReference type="Proteomes" id="UP000594632">
    <property type="component" value="Chromosome"/>
</dbReference>
<evidence type="ECO:0000313" key="25">
    <source>
        <dbReference type="Proteomes" id="UP000278715"/>
    </source>
</evidence>
<dbReference type="SMR" id="A0A0E3K7K8"/>
<protein>
    <submittedName>
        <fullName evidence="4">Phosphoribosyltransferase</fullName>
    </submittedName>
</protein>
<evidence type="ECO:0000313" key="20">
    <source>
        <dbReference type="Proteomes" id="UP000267993"/>
    </source>
</evidence>
<dbReference type="EMBL" id="LT549890">
    <property type="protein sequence ID" value="SAI83774.1"/>
    <property type="molecule type" value="Genomic_DNA"/>
</dbReference>
<evidence type="ECO:0000256" key="2">
    <source>
        <dbReference type="ARBA" id="ARBA00022726"/>
    </source>
</evidence>
<dbReference type="EMBL" id="CP011055">
    <property type="protein sequence ID" value="AKA73555.1"/>
    <property type="molecule type" value="Genomic_DNA"/>
</dbReference>
<dbReference type="InterPro" id="IPR050118">
    <property type="entry name" value="Pur/Pyrimidine_PRTase"/>
</dbReference>
<name>A0A0E3K7K8_SACSO</name>
<evidence type="ECO:0000313" key="10">
    <source>
        <dbReference type="EMBL" id="AZF75888.1"/>
    </source>
</evidence>
<evidence type="ECO:0000259" key="3">
    <source>
        <dbReference type="Pfam" id="PF00156"/>
    </source>
</evidence>
<evidence type="ECO:0000313" key="15">
    <source>
        <dbReference type="EMBL" id="SAI83774.1"/>
    </source>
</evidence>
<evidence type="ECO:0000313" key="19">
    <source>
        <dbReference type="Proteomes" id="UP000076770"/>
    </source>
</evidence>
<evidence type="ECO:0000313" key="4">
    <source>
        <dbReference type="EMBL" id="AKA73555.1"/>
    </source>
</evidence>
<keyword evidence="4" id="KW-0328">Glycosyltransferase</keyword>
<evidence type="ECO:0000256" key="1">
    <source>
        <dbReference type="ARBA" id="ARBA00022679"/>
    </source>
</evidence>
<dbReference type="SUPFAM" id="SSF53271">
    <property type="entry name" value="PRTase-like"/>
    <property type="match status" value="1"/>
</dbReference>
<dbReference type="Pfam" id="PF00156">
    <property type="entry name" value="Pribosyltran"/>
    <property type="match status" value="1"/>
</dbReference>
<dbReference type="EMBL" id="CP033241">
    <property type="protein sequence ID" value="AZF83740.1"/>
    <property type="molecule type" value="Genomic_DNA"/>
</dbReference>
<gene>
    <name evidence="14" type="ORF">HFC64_12665</name>
    <name evidence="15" type="ORF">SSOP1_0220</name>
    <name evidence="6" type="ORF">SULA_1252</name>
    <name evidence="4" type="ORF">SULB_1253</name>
    <name evidence="5" type="ORF">SULC_1251</name>
    <name evidence="7" type="ORF">SULG_06190</name>
    <name evidence="8" type="ORF">SULH_06190</name>
    <name evidence="9" type="ORF">SULI_06190</name>
    <name evidence="10" type="ORF">SULM_06190</name>
    <name evidence="11" type="ORF">SULN_06190</name>
    <name evidence="12" type="ORF">SULO_06200</name>
    <name evidence="13" type="ORF">SULZ_06435</name>
</gene>
<evidence type="ECO:0000313" key="21">
    <source>
        <dbReference type="Proteomes" id="UP000269431"/>
    </source>
</evidence>
<dbReference type="Proteomes" id="UP000033085">
    <property type="component" value="Chromosome"/>
</dbReference>
<dbReference type="Proteomes" id="UP000033106">
    <property type="component" value="Chromosome"/>
</dbReference>
<dbReference type="KEGG" id="ssoa:SULA_1252"/>
<proteinExistence type="predicted"/>
<dbReference type="Proteomes" id="UP000273443">
    <property type="component" value="Chromosome"/>
</dbReference>
<dbReference type="GeneID" id="1455386"/>
<dbReference type="EMBL" id="CP011057">
    <property type="protein sequence ID" value="AKA78945.1"/>
    <property type="molecule type" value="Genomic_DNA"/>
</dbReference>
<evidence type="ECO:0000313" key="8">
    <source>
        <dbReference type="EMBL" id="AZF70643.1"/>
    </source>
</evidence>
<dbReference type="PANTHER" id="PTHR43864:SF1">
    <property type="entry name" value="XANTHINE PHOSPHORIBOSYLTRANSFERASE"/>
    <property type="match status" value="1"/>
</dbReference>
<dbReference type="EMBL" id="CP050869">
    <property type="protein sequence ID" value="QPG50542.1"/>
    <property type="molecule type" value="Genomic_DNA"/>
</dbReference>
<dbReference type="Proteomes" id="UP000278715">
    <property type="component" value="Chromosome"/>
</dbReference>
<reference evidence="14 27" key="6">
    <citation type="journal article" date="2020" name="Nat. Commun.">
        <title>The structures of two archaeal type IV pili illuminate evolutionary relationships.</title>
        <authorList>
            <person name="Wang F."/>
            <person name="Baquero D.P."/>
            <person name="Su Z."/>
            <person name="Beltran L.C."/>
            <person name="Prangishvili D."/>
            <person name="Krupovic M."/>
            <person name="Egelman E.H."/>
        </authorList>
    </citation>
    <scope>NUCLEOTIDE SEQUENCE [LARGE SCALE GENOMIC DNA]</scope>
    <source>
        <strain evidence="14 27">POZ149</strain>
    </source>
</reference>
<evidence type="ECO:0000313" key="17">
    <source>
        <dbReference type="Proteomes" id="UP000033085"/>
    </source>
</evidence>
<keyword evidence="2" id="KW-0660">Purine salvage</keyword>